<name>A0A1T4WBC1_9BACT</name>
<dbReference type="PANTHER" id="PTHR42866">
    <property type="entry name" value="3-DEOXY-MANNO-OCTULOSONATE CYTIDYLYLTRANSFERASE"/>
    <property type="match status" value="1"/>
</dbReference>
<dbReference type="SUPFAM" id="SSF53448">
    <property type="entry name" value="Nucleotide-diphospho-sugar transferases"/>
    <property type="match status" value="1"/>
</dbReference>
<comment type="catalytic activity">
    <reaction evidence="5">
        <text>3-deoxy-alpha-D-manno-oct-2-ulosonate + CTP = CMP-3-deoxy-beta-D-manno-octulosonate + diphosphate</text>
        <dbReference type="Rhea" id="RHEA:23448"/>
        <dbReference type="ChEBI" id="CHEBI:33019"/>
        <dbReference type="ChEBI" id="CHEBI:37563"/>
        <dbReference type="ChEBI" id="CHEBI:85986"/>
        <dbReference type="ChEBI" id="CHEBI:85987"/>
        <dbReference type="EC" id="2.7.7.38"/>
    </reaction>
</comment>
<keyword evidence="7" id="KW-1185">Reference proteome</keyword>
<dbReference type="GO" id="GO:0009103">
    <property type="term" value="P:lipopolysaccharide biosynthetic process"/>
    <property type="evidence" value="ECO:0007669"/>
    <property type="project" value="UniProtKB-UniRule"/>
</dbReference>
<dbReference type="CDD" id="cd02517">
    <property type="entry name" value="CMP-KDO-Synthetase"/>
    <property type="match status" value="1"/>
</dbReference>
<dbReference type="FunFam" id="3.90.550.10:FF:000011">
    <property type="entry name" value="3-deoxy-manno-octulosonate cytidylyltransferase"/>
    <property type="match status" value="1"/>
</dbReference>
<dbReference type="Gene3D" id="3.90.550.10">
    <property type="entry name" value="Spore Coat Polysaccharide Biosynthesis Protein SpsA, Chain A"/>
    <property type="match status" value="1"/>
</dbReference>
<comment type="function">
    <text evidence="5">Activates KDO (a required 8-carbon sugar) for incorporation into bacterial lipopolysaccharide in Gram-negative bacteria.</text>
</comment>
<organism evidence="6 7">
    <name type="scientific">Paucidesulfovibrio gracilis DSM 16080</name>
    <dbReference type="NCBI Taxonomy" id="1121449"/>
    <lineage>
        <taxon>Bacteria</taxon>
        <taxon>Pseudomonadati</taxon>
        <taxon>Thermodesulfobacteriota</taxon>
        <taxon>Desulfovibrionia</taxon>
        <taxon>Desulfovibrionales</taxon>
        <taxon>Desulfovibrionaceae</taxon>
        <taxon>Paucidesulfovibrio</taxon>
    </lineage>
</organism>
<dbReference type="NCBIfam" id="NF003950">
    <property type="entry name" value="PRK05450.1-3"/>
    <property type="match status" value="1"/>
</dbReference>
<dbReference type="InterPro" id="IPR029044">
    <property type="entry name" value="Nucleotide-diphossugar_trans"/>
</dbReference>
<accession>A0A1T4WBC1</accession>
<evidence type="ECO:0000256" key="3">
    <source>
        <dbReference type="ARBA" id="ARBA00022695"/>
    </source>
</evidence>
<dbReference type="AlphaFoldDB" id="A0A1T4WBC1"/>
<evidence type="ECO:0000256" key="4">
    <source>
        <dbReference type="ARBA" id="ARBA00022985"/>
    </source>
</evidence>
<evidence type="ECO:0000256" key="2">
    <source>
        <dbReference type="ARBA" id="ARBA00022679"/>
    </source>
</evidence>
<protein>
    <recommendedName>
        <fullName evidence="5">3-deoxy-manno-octulosonate cytidylyltransferase</fullName>
        <ecNumber evidence="5">2.7.7.38</ecNumber>
    </recommendedName>
    <alternativeName>
        <fullName evidence="5">CMP-2-keto-3-deoxyoctulosonic acid synthase</fullName>
        <shortName evidence="5">CKS</shortName>
        <shortName evidence="5">CMP-KDO synthase</shortName>
    </alternativeName>
</protein>
<dbReference type="GO" id="GO:0005829">
    <property type="term" value="C:cytosol"/>
    <property type="evidence" value="ECO:0007669"/>
    <property type="project" value="TreeGrafter"/>
</dbReference>
<comment type="pathway">
    <text evidence="5">Nucleotide-sugar biosynthesis; CMP-3-deoxy-D-manno-octulosonate biosynthesis; CMP-3-deoxy-D-manno-octulosonate from 3-deoxy-D-manno-octulosonate and CTP: step 1/1.</text>
</comment>
<dbReference type="GO" id="GO:0008690">
    <property type="term" value="F:3-deoxy-manno-octulosonate cytidylyltransferase activity"/>
    <property type="evidence" value="ECO:0007669"/>
    <property type="project" value="UniProtKB-UniRule"/>
</dbReference>
<keyword evidence="3 5" id="KW-0548">Nucleotidyltransferase</keyword>
<dbReference type="GO" id="GO:0033468">
    <property type="term" value="P:CMP-keto-3-deoxy-D-manno-octulosonic acid biosynthetic process"/>
    <property type="evidence" value="ECO:0007669"/>
    <property type="project" value="UniProtKB-UniRule"/>
</dbReference>
<dbReference type="Pfam" id="PF02348">
    <property type="entry name" value="CTP_transf_3"/>
    <property type="match status" value="1"/>
</dbReference>
<comment type="similarity">
    <text evidence="5">Belongs to the KdsB family.</text>
</comment>
<dbReference type="STRING" id="1121449.SAMN02745704_00715"/>
<dbReference type="InterPro" id="IPR004528">
    <property type="entry name" value="KdsB"/>
</dbReference>
<dbReference type="HAMAP" id="MF_00057">
    <property type="entry name" value="KdsB"/>
    <property type="match status" value="1"/>
</dbReference>
<dbReference type="GO" id="GO:0016020">
    <property type="term" value="C:membrane"/>
    <property type="evidence" value="ECO:0007669"/>
    <property type="project" value="UniProtKB-SubCell"/>
</dbReference>
<dbReference type="UniPathway" id="UPA00358">
    <property type="reaction ID" value="UER00476"/>
</dbReference>
<gene>
    <name evidence="5" type="primary">kdsB</name>
    <name evidence="6" type="ORF">SAMN02745704_00715</name>
</gene>
<keyword evidence="4 5" id="KW-0448">Lipopolysaccharide biosynthesis</keyword>
<dbReference type="OrthoDB" id="9815559at2"/>
<dbReference type="NCBIfam" id="NF003952">
    <property type="entry name" value="PRK05450.1-5"/>
    <property type="match status" value="1"/>
</dbReference>
<sequence length="247" mass="27552">MNDFPKCYGIIPARYASSRFPGKPLVEILGKPMFQHVFERARACPEMARVVLATDDERIRRAAREAGVPVIMTRADHASGTDRVLEAAEQLQAEPDSVVVNIQGDEPCLEPAMLSELLAPFHDPHVRVTTLAARISPEQAASPDRVKVALASSGNALYFSRAVIPFDRNGTGEDHLLHIGLYGFRMEALRTFAALPQGRLERRERLEQLRFLENGIPIRVSLTQHRCHGVDREADLTEVTNILREQA</sequence>
<evidence type="ECO:0000313" key="7">
    <source>
        <dbReference type="Proteomes" id="UP000190027"/>
    </source>
</evidence>
<keyword evidence="2 5" id="KW-0808">Transferase</keyword>
<evidence type="ECO:0000256" key="5">
    <source>
        <dbReference type="HAMAP-Rule" id="MF_00057"/>
    </source>
</evidence>
<evidence type="ECO:0000313" key="6">
    <source>
        <dbReference type="EMBL" id="SKA74596.1"/>
    </source>
</evidence>
<proteinExistence type="inferred from homology"/>
<dbReference type="RefSeq" id="WP_078716277.1">
    <property type="nucleotide sequence ID" value="NZ_FUYC01000002.1"/>
</dbReference>
<comment type="subcellular location">
    <subcellularLocation>
        <location evidence="5">Cytoplasm</location>
    </subcellularLocation>
    <subcellularLocation>
        <location evidence="1">Membrane</location>
    </subcellularLocation>
</comment>
<dbReference type="PANTHER" id="PTHR42866:SF2">
    <property type="entry name" value="3-DEOXY-MANNO-OCTULOSONATE CYTIDYLYLTRANSFERASE, MITOCHONDRIAL"/>
    <property type="match status" value="1"/>
</dbReference>
<reference evidence="6 7" key="1">
    <citation type="submission" date="2017-02" db="EMBL/GenBank/DDBJ databases">
        <authorList>
            <person name="Peterson S.W."/>
        </authorList>
    </citation>
    <scope>NUCLEOTIDE SEQUENCE [LARGE SCALE GENOMIC DNA]</scope>
    <source>
        <strain evidence="6 7">DSM 16080</strain>
    </source>
</reference>
<dbReference type="InterPro" id="IPR003329">
    <property type="entry name" value="Cytidylyl_trans"/>
</dbReference>
<dbReference type="Proteomes" id="UP000190027">
    <property type="component" value="Unassembled WGS sequence"/>
</dbReference>
<evidence type="ECO:0000256" key="1">
    <source>
        <dbReference type="ARBA" id="ARBA00004370"/>
    </source>
</evidence>
<dbReference type="EC" id="2.7.7.38" evidence="5"/>
<keyword evidence="5" id="KW-0963">Cytoplasm</keyword>
<dbReference type="EMBL" id="FUYC01000002">
    <property type="protein sequence ID" value="SKA74596.1"/>
    <property type="molecule type" value="Genomic_DNA"/>
</dbReference>
<dbReference type="NCBIfam" id="TIGR00466">
    <property type="entry name" value="kdsB"/>
    <property type="match status" value="1"/>
</dbReference>
<dbReference type="NCBIfam" id="NF009905">
    <property type="entry name" value="PRK13368.1"/>
    <property type="match status" value="1"/>
</dbReference>